<evidence type="ECO:0000256" key="2">
    <source>
        <dbReference type="ARBA" id="ARBA00009045"/>
    </source>
</evidence>
<feature type="domain" description="Peptidase S54 rhomboid" evidence="9">
    <location>
        <begin position="644"/>
        <end position="781"/>
    </location>
</feature>
<dbReference type="FunFam" id="1.20.1540.10:FF:000025">
    <property type="entry name" value="Putative rhomboid family"/>
    <property type="match status" value="1"/>
</dbReference>
<evidence type="ECO:0000256" key="1">
    <source>
        <dbReference type="ARBA" id="ARBA00004477"/>
    </source>
</evidence>
<feature type="transmembrane region" description="Helical" evidence="8">
    <location>
        <begin position="649"/>
        <end position="673"/>
    </location>
</feature>
<dbReference type="InterPro" id="IPR022764">
    <property type="entry name" value="Peptidase_S54_rhomboid_dom"/>
</dbReference>
<evidence type="ECO:0000256" key="7">
    <source>
        <dbReference type="SAM" id="MobiDB-lite"/>
    </source>
</evidence>
<evidence type="ECO:0000259" key="9">
    <source>
        <dbReference type="Pfam" id="PF01694"/>
    </source>
</evidence>
<name>A0A7M5XK88_9CNID</name>
<evidence type="ECO:0000256" key="5">
    <source>
        <dbReference type="ARBA" id="ARBA00022989"/>
    </source>
</evidence>
<comment type="subcellular location">
    <subcellularLocation>
        <location evidence="1">Endoplasmic reticulum membrane</location>
        <topology evidence="1">Multi-pass membrane protein</topology>
    </subcellularLocation>
</comment>
<dbReference type="RefSeq" id="XP_066923535.1">
    <property type="nucleotide sequence ID" value="XM_067067434.1"/>
</dbReference>
<dbReference type="GO" id="GO:0050708">
    <property type="term" value="P:regulation of protein secretion"/>
    <property type="evidence" value="ECO:0007669"/>
    <property type="project" value="TreeGrafter"/>
</dbReference>
<evidence type="ECO:0000256" key="6">
    <source>
        <dbReference type="ARBA" id="ARBA00023136"/>
    </source>
</evidence>
<accession>A0A7M5XK88</accession>
<feature type="transmembrane region" description="Helical" evidence="8">
    <location>
        <begin position="685"/>
        <end position="704"/>
    </location>
</feature>
<feature type="transmembrane region" description="Helical" evidence="8">
    <location>
        <begin position="797"/>
        <end position="818"/>
    </location>
</feature>
<proteinExistence type="inferred from homology"/>
<dbReference type="AlphaFoldDB" id="A0A7M5XK88"/>
<feature type="compositionally biased region" description="Polar residues" evidence="7">
    <location>
        <begin position="9"/>
        <end position="25"/>
    </location>
</feature>
<dbReference type="Proteomes" id="UP000594262">
    <property type="component" value="Unplaced"/>
</dbReference>
<dbReference type="PANTHER" id="PTHR45965">
    <property type="entry name" value="INACTIVE RHOMBOID PROTEIN"/>
    <property type="match status" value="1"/>
</dbReference>
<feature type="region of interest" description="Disordered" evidence="7">
    <location>
        <begin position="1"/>
        <end position="64"/>
    </location>
</feature>
<feature type="transmembrane region" description="Helical" evidence="8">
    <location>
        <begin position="740"/>
        <end position="760"/>
    </location>
</feature>
<keyword evidence="11" id="KW-1185">Reference proteome</keyword>
<sequence length="855" mass="97211">MGEEGELYSKTTESLESLADTTCTPRFSFRGPKSPTKSKDSSVDPAYEMANLEDQDVPHGSNKQDFDQPSIGMLGESDINLHAASSRPSTLRRAISRQKSIRQMRQSIANNTLHFFGVAEDDEEELERIKWNQRRKRHLSRIGKIKESVSVPSTPDVVDGLDFGSIVGLATQRSYMGGRRAKRENAAKLLWRSAARRLSAKPMYDVSTIQSYGGRSFAPADLMDDDISVFESMSHLATDDLQSRSITPTPTQTPSLLDHYDKSFFVFDTYPQDVSTIEEERSFDLDETDQGSRGQLNTHRNQSFHHAIHAPPSPSPQIVAGWNRDLGPEPNIQSLSPSTKKRDYVRSQSETRRNRILSKPVAKKKPQKLKPLKREFGKGLVGKLLNRTFNRNRIDSKVREQMEDISDHRPYFTYWVSFVQIVILVVMVSIYKFAPIGVSQTTHKERITISRNGVLQEEQLPNTVVESFWIGPSLETLILLGAKYAPCMRRDNKLYKVLEEERLKENSTGCCLQTFNTGCIQRQQSECSSSFTVFHPRTVCGQDPRTCADPVSQKPNEWDKYSFINWPVCKQIRNGSTVDLPHMQCEVTGRPCCIGTQAQCIITSQDYCKFKGGVYHKDKTLCSQVDCLETSCGLLSFTQKDQPDQFYRLYLSLFLNAGILHVIIILIFNFTILRDIEKMAGWLRTMLIYMLSGIGGNLYSSILIPYEPEVGPSGAAFGIIACLFVELIQGWQLVVNPIKHLFKLCGIVLVLFVLGLLPYIDNFAHIFGFLYGIFLAFIFLPYVTFGEWDRRRKQIQIVASIFFVVTLTVIGFVLFYVVQDVDTEGVEYFNCISITENFCKNFHQGRDLEKREDIY</sequence>
<comment type="similarity">
    <text evidence="2">Belongs to the peptidase S54 family.</text>
</comment>
<dbReference type="GO" id="GO:0042058">
    <property type="term" value="P:regulation of epidermal growth factor receptor signaling pathway"/>
    <property type="evidence" value="ECO:0007669"/>
    <property type="project" value="TreeGrafter"/>
</dbReference>
<dbReference type="InterPro" id="IPR051512">
    <property type="entry name" value="Inactive_Rhomboid"/>
</dbReference>
<feature type="region of interest" description="Disordered" evidence="7">
    <location>
        <begin position="306"/>
        <end position="364"/>
    </location>
</feature>
<dbReference type="Pfam" id="PF01694">
    <property type="entry name" value="Rhomboid"/>
    <property type="match status" value="1"/>
</dbReference>
<feature type="transmembrane region" description="Helical" evidence="8">
    <location>
        <begin position="710"/>
        <end position="728"/>
    </location>
</feature>
<reference evidence="10" key="1">
    <citation type="submission" date="2021-01" db="UniProtKB">
        <authorList>
            <consortium name="EnsemblMetazoa"/>
        </authorList>
    </citation>
    <scope>IDENTIFICATION</scope>
</reference>
<evidence type="ECO:0000256" key="8">
    <source>
        <dbReference type="SAM" id="Phobius"/>
    </source>
</evidence>
<keyword evidence="6 8" id="KW-0472">Membrane</keyword>
<evidence type="ECO:0000256" key="4">
    <source>
        <dbReference type="ARBA" id="ARBA00022824"/>
    </source>
</evidence>
<dbReference type="EnsemblMetazoa" id="CLYHEMT023581.1">
    <property type="protein sequence ID" value="CLYHEMP023581.1"/>
    <property type="gene ID" value="CLYHEMG023581"/>
</dbReference>
<dbReference type="GO" id="GO:0005789">
    <property type="term" value="C:endoplasmic reticulum membrane"/>
    <property type="evidence" value="ECO:0007669"/>
    <property type="project" value="UniProtKB-SubCell"/>
</dbReference>
<dbReference type="InterPro" id="IPR035952">
    <property type="entry name" value="Rhomboid-like_sf"/>
</dbReference>
<keyword evidence="4" id="KW-0256">Endoplasmic reticulum</keyword>
<evidence type="ECO:0000313" key="10">
    <source>
        <dbReference type="EnsemblMetazoa" id="CLYHEMP023581.1"/>
    </source>
</evidence>
<dbReference type="SUPFAM" id="SSF144091">
    <property type="entry name" value="Rhomboid-like"/>
    <property type="match status" value="1"/>
</dbReference>
<keyword evidence="3 8" id="KW-0812">Transmembrane</keyword>
<evidence type="ECO:0000313" key="11">
    <source>
        <dbReference type="Proteomes" id="UP000594262"/>
    </source>
</evidence>
<organism evidence="10 11">
    <name type="scientific">Clytia hemisphaerica</name>
    <dbReference type="NCBI Taxonomy" id="252671"/>
    <lineage>
        <taxon>Eukaryota</taxon>
        <taxon>Metazoa</taxon>
        <taxon>Cnidaria</taxon>
        <taxon>Hydrozoa</taxon>
        <taxon>Hydroidolina</taxon>
        <taxon>Leptothecata</taxon>
        <taxon>Obeliida</taxon>
        <taxon>Clytiidae</taxon>
        <taxon>Clytia</taxon>
    </lineage>
</organism>
<dbReference type="OrthoDB" id="2146116at2759"/>
<dbReference type="Gene3D" id="1.20.1540.10">
    <property type="entry name" value="Rhomboid-like"/>
    <property type="match status" value="1"/>
</dbReference>
<feature type="compositionally biased region" description="Basic and acidic residues" evidence="7">
    <location>
        <begin position="340"/>
        <end position="353"/>
    </location>
</feature>
<dbReference type="PANTHER" id="PTHR45965:SF3">
    <property type="entry name" value="INACTIVE RHOMBOID PROTEIN 1"/>
    <property type="match status" value="1"/>
</dbReference>
<keyword evidence="5 8" id="KW-1133">Transmembrane helix</keyword>
<dbReference type="GeneID" id="136810849"/>
<feature type="transmembrane region" description="Helical" evidence="8">
    <location>
        <begin position="766"/>
        <end position="785"/>
    </location>
</feature>
<evidence type="ECO:0000256" key="3">
    <source>
        <dbReference type="ARBA" id="ARBA00022692"/>
    </source>
</evidence>
<protein>
    <recommendedName>
        <fullName evidence="9">Peptidase S54 rhomboid domain-containing protein</fullName>
    </recommendedName>
</protein>
<dbReference type="GO" id="GO:0004252">
    <property type="term" value="F:serine-type endopeptidase activity"/>
    <property type="evidence" value="ECO:0007669"/>
    <property type="project" value="InterPro"/>
</dbReference>